<keyword evidence="4" id="KW-0472">Membrane</keyword>
<dbReference type="InterPro" id="IPR050179">
    <property type="entry name" value="Trans_hexapeptide_repeat"/>
</dbReference>
<evidence type="ECO:0000313" key="6">
    <source>
        <dbReference type="EMBL" id="MBA0083830.1"/>
    </source>
</evidence>
<dbReference type="Pfam" id="PF00550">
    <property type="entry name" value="PP-binding"/>
    <property type="match status" value="1"/>
</dbReference>
<sequence length="832" mass="90379">MKGVLANGAHAGLTESAVIQDRCIDAVTPAERAFAEVLADVLRVDQLSADSHFFDELGADSLVMAKFCARVRKRGDLPSISMQDVYHHPTIRSLAAALVDVEPKPTQPAVPALIEAATPTSAREYVLCGTLQALFLLAYSYVALVAIHAGYAWIEAGADPFAVYFRLVLAGTAALFAVTAVSIIAKWFLIGRFKPQQIRLWSLAYVRFWIVKTLIRSSPAARLFIGTPVYSLYLRALGAKIGRGVVIFSRRVPICTDLLTIRAGTVIRKEVIFNGYRAQPGRIEAGSVTLGRDVFVGERSVLDINTSMGDGAQLGHASALHSGQAVPAGERWHGCPARQTHINYVRVAPARCGALRRTTYGLAAVLVVLLFYVPLIEGAASLAIGAAPSLAAKLDPGASASSVAGMFMEALVLSLALFFCLALIGLLLAVVVSRVLSPFLKPDTVYPLYGIHDAAHRAIARIGRMRFFPFLFGDSCYIVHYLQWLGYHLRPVEQTGSNFGSDVMHASPALSAAGTGTMVADGLVLVNDEVSSTSFRVSRAVIGPRNFVGNDVVYPGGGRTGDNVLLGTKVMVPLDGKVREGVGLLGAPCFEIPRTVERDTQFDHLRTGEALRCGLAAKTRYNLRTIGLFLFTRWTGVFLFTLLYLPAIELYDALPRVVSAVLFALSIVITAIYFTLVHRCVEALHPNRPTICSIYHPDFWSAERRWKVHPIHYLHAFDGTPFKNVLWRLMGVRVGRRVFDDGAHISDPSLTAIGDRSVLNYRSKIQCHSQEDGTFKCDRTTIGSGCTLGVGSFVLYGVTMDDGSSLATDSFLMKGEEVPAHARWVGNPAKEM</sequence>
<dbReference type="PANTHER" id="PTHR43300">
    <property type="entry name" value="ACETYLTRANSFERASE"/>
    <property type="match status" value="1"/>
</dbReference>
<dbReference type="GO" id="GO:0031177">
    <property type="term" value="F:phosphopantetheine binding"/>
    <property type="evidence" value="ECO:0007669"/>
    <property type="project" value="InterPro"/>
</dbReference>
<dbReference type="PANTHER" id="PTHR43300:SF11">
    <property type="entry name" value="ACETYLTRANSFERASE RV3034C-RELATED"/>
    <property type="match status" value="1"/>
</dbReference>
<dbReference type="SUPFAM" id="SSF51161">
    <property type="entry name" value="Trimeric LpxA-like enzymes"/>
    <property type="match status" value="3"/>
</dbReference>
<keyword evidence="7" id="KW-1185">Reference proteome</keyword>
<evidence type="ECO:0000259" key="5">
    <source>
        <dbReference type="PROSITE" id="PS50075"/>
    </source>
</evidence>
<feature type="transmembrane region" description="Helical" evidence="4">
    <location>
        <begin position="407"/>
        <end position="432"/>
    </location>
</feature>
<dbReference type="Gene3D" id="2.160.10.10">
    <property type="entry name" value="Hexapeptide repeat proteins"/>
    <property type="match status" value="2"/>
</dbReference>
<dbReference type="InterPro" id="IPR011004">
    <property type="entry name" value="Trimer_LpxA-like_sf"/>
</dbReference>
<feature type="transmembrane region" description="Helical" evidence="4">
    <location>
        <begin position="133"/>
        <end position="154"/>
    </location>
</feature>
<dbReference type="NCBIfam" id="TIGR02353">
    <property type="entry name" value="NRPS_term_dom"/>
    <property type="match status" value="1"/>
</dbReference>
<keyword evidence="4" id="KW-0812">Transmembrane</keyword>
<dbReference type="InterPro" id="IPR020806">
    <property type="entry name" value="PKS_PP-bd"/>
</dbReference>
<dbReference type="EMBL" id="JACDQQ010000248">
    <property type="protein sequence ID" value="MBA0083830.1"/>
    <property type="molecule type" value="Genomic_DNA"/>
</dbReference>
<protein>
    <submittedName>
        <fullName evidence="6">Peptide synthetase</fullName>
    </submittedName>
</protein>
<evidence type="ECO:0000256" key="4">
    <source>
        <dbReference type="SAM" id="Phobius"/>
    </source>
</evidence>
<keyword evidence="2" id="KW-0596">Phosphopantetheine</keyword>
<feature type="transmembrane region" description="Helical" evidence="4">
    <location>
        <begin position="166"/>
        <end position="189"/>
    </location>
</feature>
<comment type="caution">
    <text evidence="6">The sequence shown here is derived from an EMBL/GenBank/DDBJ whole genome shotgun (WGS) entry which is preliminary data.</text>
</comment>
<dbReference type="Gene3D" id="1.10.1200.10">
    <property type="entry name" value="ACP-like"/>
    <property type="match status" value="1"/>
</dbReference>
<reference evidence="6" key="1">
    <citation type="submission" date="2020-06" db="EMBL/GenBank/DDBJ databases">
        <title>Legume-microbial interactions unlock mineral nutrients during tropical forest succession.</title>
        <authorList>
            <person name="Epihov D.Z."/>
        </authorList>
    </citation>
    <scope>NUCLEOTIDE SEQUENCE [LARGE SCALE GENOMIC DNA]</scope>
    <source>
        <strain evidence="6">Pan2503</strain>
    </source>
</reference>
<dbReference type="SUPFAM" id="SSF47336">
    <property type="entry name" value="ACP-like"/>
    <property type="match status" value="1"/>
</dbReference>
<keyword evidence="3" id="KW-0597">Phosphoprotein</keyword>
<gene>
    <name evidence="6" type="ORF">HRJ53_02440</name>
</gene>
<evidence type="ECO:0000313" key="7">
    <source>
        <dbReference type="Proteomes" id="UP000567293"/>
    </source>
</evidence>
<keyword evidence="4" id="KW-1133">Transmembrane helix</keyword>
<dbReference type="InterPro" id="IPR009081">
    <property type="entry name" value="PP-bd_ACP"/>
</dbReference>
<dbReference type="SMART" id="SM00823">
    <property type="entry name" value="PKS_PP"/>
    <property type="match status" value="1"/>
</dbReference>
<feature type="transmembrane region" description="Helical" evidence="4">
    <location>
        <begin position="360"/>
        <end position="387"/>
    </location>
</feature>
<evidence type="ECO:0000256" key="3">
    <source>
        <dbReference type="ARBA" id="ARBA00022553"/>
    </source>
</evidence>
<proteinExistence type="inferred from homology"/>
<evidence type="ECO:0000256" key="1">
    <source>
        <dbReference type="ARBA" id="ARBA00007274"/>
    </source>
</evidence>
<dbReference type="InterPro" id="IPR012728">
    <property type="entry name" value="Pls/PosA_C"/>
</dbReference>
<dbReference type="PROSITE" id="PS50075">
    <property type="entry name" value="CARRIER"/>
    <property type="match status" value="1"/>
</dbReference>
<organism evidence="6 7">
    <name type="scientific">Candidatus Acidiferrum panamense</name>
    <dbReference type="NCBI Taxonomy" id="2741543"/>
    <lineage>
        <taxon>Bacteria</taxon>
        <taxon>Pseudomonadati</taxon>
        <taxon>Acidobacteriota</taxon>
        <taxon>Terriglobia</taxon>
        <taxon>Candidatus Acidiferrales</taxon>
        <taxon>Candidatus Acidiferrum</taxon>
    </lineage>
</organism>
<dbReference type="Proteomes" id="UP000567293">
    <property type="component" value="Unassembled WGS sequence"/>
</dbReference>
<feature type="transmembrane region" description="Helical" evidence="4">
    <location>
        <begin position="626"/>
        <end position="645"/>
    </location>
</feature>
<comment type="similarity">
    <text evidence="1">Belongs to the transferase hexapeptide repeat family.</text>
</comment>
<accession>A0A7V8NML7</accession>
<name>A0A7V8NML7_9BACT</name>
<dbReference type="InterPro" id="IPR036736">
    <property type="entry name" value="ACP-like_sf"/>
</dbReference>
<dbReference type="AlphaFoldDB" id="A0A7V8NML7"/>
<feature type="transmembrane region" description="Helical" evidence="4">
    <location>
        <begin position="657"/>
        <end position="676"/>
    </location>
</feature>
<evidence type="ECO:0000256" key="2">
    <source>
        <dbReference type="ARBA" id="ARBA00022450"/>
    </source>
</evidence>
<feature type="domain" description="Carrier" evidence="5">
    <location>
        <begin position="25"/>
        <end position="102"/>
    </location>
</feature>